<feature type="binding site" evidence="7">
    <location>
        <position position="131"/>
    </location>
    <ligand>
        <name>ATP</name>
        <dbReference type="ChEBI" id="CHEBI:30616"/>
    </ligand>
</feature>
<keyword evidence="4" id="KW-1015">Disulfide bond</keyword>
<evidence type="ECO:0000256" key="2">
    <source>
        <dbReference type="ARBA" id="ARBA00006557"/>
    </source>
</evidence>
<evidence type="ECO:0000313" key="11">
    <source>
        <dbReference type="RefSeq" id="XP_028144443.1"/>
    </source>
</evidence>
<evidence type="ECO:0000256" key="4">
    <source>
        <dbReference type="ARBA" id="ARBA00023157"/>
    </source>
</evidence>
<feature type="domain" description="FAM20 C-terminal" evidence="10">
    <location>
        <begin position="216"/>
        <end position="408"/>
    </location>
</feature>
<dbReference type="Pfam" id="PF06702">
    <property type="entry name" value="Fam20C"/>
    <property type="match status" value="1"/>
</dbReference>
<evidence type="ECO:0000256" key="1">
    <source>
        <dbReference type="ARBA" id="ARBA00004555"/>
    </source>
</evidence>
<proteinExistence type="inferred from homology"/>
<keyword evidence="7" id="KW-0547">Nucleotide-binding</keyword>
<evidence type="ECO:0000256" key="8">
    <source>
        <dbReference type="PIRSR" id="PIRSR624869-3"/>
    </source>
</evidence>
<feature type="active site" evidence="6">
    <location>
        <position position="310"/>
    </location>
</feature>
<dbReference type="AlphaFoldDB" id="A0A6P7GH41"/>
<dbReference type="FunCoup" id="A0A6P7GH41">
    <property type="interactions" value="1459"/>
</dbReference>
<feature type="transmembrane region" description="Helical" evidence="9">
    <location>
        <begin position="7"/>
        <end position="27"/>
    </location>
</feature>
<name>A0A6P7GH41_DIAVI</name>
<protein>
    <submittedName>
        <fullName evidence="11">Glycosaminoglycan xylosylkinase homolog</fullName>
    </submittedName>
</protein>
<gene>
    <name evidence="11" type="primary">LOC114338056</name>
</gene>
<dbReference type="RefSeq" id="XP_028144443.1">
    <property type="nucleotide sequence ID" value="XM_028288642.1"/>
</dbReference>
<dbReference type="InterPro" id="IPR024869">
    <property type="entry name" value="FAM20"/>
</dbReference>
<keyword evidence="3" id="KW-0333">Golgi apparatus</keyword>
<feature type="binding site" evidence="8">
    <location>
        <position position="166"/>
    </location>
    <ligand>
        <name>Mn(2+)</name>
        <dbReference type="ChEBI" id="CHEBI:29035"/>
    </ligand>
</feature>
<keyword evidence="9" id="KW-0812">Transmembrane</keyword>
<comment type="subcellular location">
    <subcellularLocation>
        <location evidence="1">Golgi apparatus</location>
    </subcellularLocation>
</comment>
<feature type="binding site" evidence="7">
    <location>
        <position position="325"/>
    </location>
    <ligand>
        <name>ATP</name>
        <dbReference type="ChEBI" id="CHEBI:30616"/>
    </ligand>
</feature>
<dbReference type="PANTHER" id="PTHR12450">
    <property type="entry name" value="DENTIN MATRIX PROTEIN 4 PROTEIN FAM20"/>
    <property type="match status" value="1"/>
</dbReference>
<evidence type="ECO:0000256" key="7">
    <source>
        <dbReference type="PIRSR" id="PIRSR624869-2"/>
    </source>
</evidence>
<organism evidence="11">
    <name type="scientific">Diabrotica virgifera virgifera</name>
    <name type="common">western corn rootworm</name>
    <dbReference type="NCBI Taxonomy" id="50390"/>
    <lineage>
        <taxon>Eukaryota</taxon>
        <taxon>Metazoa</taxon>
        <taxon>Ecdysozoa</taxon>
        <taxon>Arthropoda</taxon>
        <taxon>Hexapoda</taxon>
        <taxon>Insecta</taxon>
        <taxon>Pterygota</taxon>
        <taxon>Neoptera</taxon>
        <taxon>Endopterygota</taxon>
        <taxon>Coleoptera</taxon>
        <taxon>Polyphaga</taxon>
        <taxon>Cucujiformia</taxon>
        <taxon>Chrysomeloidea</taxon>
        <taxon>Chrysomelidae</taxon>
        <taxon>Galerucinae</taxon>
        <taxon>Diabroticina</taxon>
        <taxon>Diabroticites</taxon>
        <taxon>Diabrotica</taxon>
    </lineage>
</organism>
<dbReference type="GO" id="GO:0005794">
    <property type="term" value="C:Golgi apparatus"/>
    <property type="evidence" value="ECO:0007669"/>
    <property type="project" value="UniProtKB-SubCell"/>
</dbReference>
<dbReference type="GO" id="GO:0046872">
    <property type="term" value="F:metal ion binding"/>
    <property type="evidence" value="ECO:0007669"/>
    <property type="project" value="UniProtKB-KW"/>
</dbReference>
<evidence type="ECO:0000256" key="6">
    <source>
        <dbReference type="PIRSR" id="PIRSR624869-1"/>
    </source>
</evidence>
<accession>A0A6P7GH41</accession>
<keyword evidence="5" id="KW-0325">Glycoprotein</keyword>
<keyword evidence="8" id="KW-0464">Manganese</keyword>
<keyword evidence="8" id="KW-0479">Metal-binding</keyword>
<sequence>MFRQKTILLLAVLLLIIFFITTNYLLVTLPTESEVKISLSVEDLIYKELQNLPVSYKYQSKSNEENLSIYSNFKSITKQGEDKIERLWQIANSWVNNTQLLDINSPYVGDILLALQHTKIIQADIDPRGTQLKLLLTLQGNQQVIFKPKWYDRTKIVEGPVYAGKDRYNSEIIAFYLSVILNHPLCPISVERIISLKEDILPVATKRLHDTTIIKNNKTCIYGKCFYCSINDPICDDENSSLLGAVIFNFKASLLNHRSPWQRTYKKGKNAVWQEFPESYCKIVEHKISRKRLYDLIDISLFDFIIQNGDRHHYETLDNTVLWLDNGKGLGNPFKHHIDILAPLYQCCIMRKSTMKNLMNLTGGRLTEKLQKMPNIKNLITTDHLQAMEDRLLIIFATIEYCKKYKKSHA</sequence>
<dbReference type="InParanoid" id="A0A6P7GH41"/>
<reference evidence="11" key="1">
    <citation type="submission" date="2025-08" db="UniProtKB">
        <authorList>
            <consortium name="RefSeq"/>
        </authorList>
    </citation>
    <scope>IDENTIFICATION</scope>
    <source>
        <tissue evidence="11">Whole insect</tissue>
    </source>
</reference>
<keyword evidence="9" id="KW-0472">Membrane</keyword>
<evidence type="ECO:0000256" key="9">
    <source>
        <dbReference type="SAM" id="Phobius"/>
    </source>
</evidence>
<dbReference type="GO" id="GO:0005524">
    <property type="term" value="F:ATP binding"/>
    <property type="evidence" value="ECO:0007669"/>
    <property type="project" value="UniProtKB-KW"/>
</dbReference>
<evidence type="ECO:0000256" key="5">
    <source>
        <dbReference type="ARBA" id="ARBA00023180"/>
    </source>
</evidence>
<keyword evidence="9" id="KW-1133">Transmembrane helix</keyword>
<comment type="similarity">
    <text evidence="2">Belongs to the FAM20 family.</text>
</comment>
<evidence type="ECO:0000256" key="3">
    <source>
        <dbReference type="ARBA" id="ARBA00023034"/>
    </source>
</evidence>
<evidence type="ECO:0000259" key="10">
    <source>
        <dbReference type="Pfam" id="PF06702"/>
    </source>
</evidence>
<keyword evidence="7" id="KW-0067">ATP-binding</keyword>
<dbReference type="PANTHER" id="PTHR12450:SF14">
    <property type="entry name" value="GLYCOSAMINOGLYCAN XYLOSYLKINASE"/>
    <property type="match status" value="1"/>
</dbReference>
<feature type="binding site" evidence="7">
    <location>
        <position position="147"/>
    </location>
    <ligand>
        <name>ATP</name>
        <dbReference type="ChEBI" id="CHEBI:30616"/>
    </ligand>
</feature>
<comment type="cofactor">
    <cofactor evidence="8">
        <name>Mn(2+)</name>
        <dbReference type="ChEBI" id="CHEBI:29035"/>
    </cofactor>
</comment>
<feature type="binding site" evidence="7">
    <location>
        <position position="315"/>
    </location>
    <ligand>
        <name>ATP</name>
        <dbReference type="ChEBI" id="CHEBI:30616"/>
    </ligand>
</feature>
<dbReference type="GO" id="GO:0016773">
    <property type="term" value="F:phosphotransferase activity, alcohol group as acceptor"/>
    <property type="evidence" value="ECO:0007669"/>
    <property type="project" value="TreeGrafter"/>
</dbReference>
<feature type="binding site" evidence="8">
    <location>
        <position position="325"/>
    </location>
    <ligand>
        <name>Mn(2+)</name>
        <dbReference type="ChEBI" id="CHEBI:29035"/>
    </ligand>
</feature>
<dbReference type="InterPro" id="IPR009581">
    <property type="entry name" value="FAM20_C"/>
</dbReference>